<sequence length="278" mass="30250">MAHRISKSFAETEHGDIYVQQADGGGAAITLLSVTSFGSALVGEALELLAARGYRALAIDLMGYGRSDKRYGLWPVERFADATEQAMAALGIAETTLVTGHFAGLTGIELAARRSPAVRRLVLDGTPYRTPDERAALIEKGITPPVPWREDGSHAVDHWKHFHHLAHMLNPDFALPAVPDARYRHAYLALLEVFAFGPSTMDALTGFPIEEKLAAIGDLPVLLLTSETDWNRGTYHHFTAALPGAARHAFPGVHPIHDLSRTGRAAEYVDVIERFVTA</sequence>
<dbReference type="EMBL" id="JAUQSZ010000009">
    <property type="protein sequence ID" value="MDO7843412.1"/>
    <property type="molecule type" value="Genomic_DNA"/>
</dbReference>
<organism evidence="2 3">
    <name type="scientific">Sphingomonas immobilis</name>
    <dbReference type="NCBI Taxonomy" id="3063997"/>
    <lineage>
        <taxon>Bacteria</taxon>
        <taxon>Pseudomonadati</taxon>
        <taxon>Pseudomonadota</taxon>
        <taxon>Alphaproteobacteria</taxon>
        <taxon>Sphingomonadales</taxon>
        <taxon>Sphingomonadaceae</taxon>
        <taxon>Sphingomonas</taxon>
    </lineage>
</organism>
<proteinExistence type="predicted"/>
<dbReference type="RefSeq" id="WP_304561866.1">
    <property type="nucleotide sequence ID" value="NZ_JAUQSZ010000009.1"/>
</dbReference>
<gene>
    <name evidence="2" type="ORF">Q5H94_13835</name>
</gene>
<dbReference type="Gene3D" id="3.40.50.1820">
    <property type="entry name" value="alpha/beta hydrolase"/>
    <property type="match status" value="1"/>
</dbReference>
<keyword evidence="3" id="KW-1185">Reference proteome</keyword>
<dbReference type="GO" id="GO:0016787">
    <property type="term" value="F:hydrolase activity"/>
    <property type="evidence" value="ECO:0007669"/>
    <property type="project" value="UniProtKB-KW"/>
</dbReference>
<comment type="caution">
    <text evidence="2">The sequence shown here is derived from an EMBL/GenBank/DDBJ whole genome shotgun (WGS) entry which is preliminary data.</text>
</comment>
<reference evidence="2" key="1">
    <citation type="submission" date="2023-07" db="EMBL/GenBank/DDBJ databases">
        <authorList>
            <person name="Kim M.K."/>
        </authorList>
    </citation>
    <scope>NUCLEOTIDE SEQUENCE</scope>
    <source>
        <strain evidence="2">CA1-15</strain>
    </source>
</reference>
<dbReference type="InterPro" id="IPR000073">
    <property type="entry name" value="AB_hydrolase_1"/>
</dbReference>
<dbReference type="Pfam" id="PF00561">
    <property type="entry name" value="Abhydrolase_1"/>
    <property type="match status" value="1"/>
</dbReference>
<dbReference type="InterPro" id="IPR029058">
    <property type="entry name" value="AB_hydrolase_fold"/>
</dbReference>
<evidence type="ECO:0000259" key="1">
    <source>
        <dbReference type="Pfam" id="PF00561"/>
    </source>
</evidence>
<protein>
    <submittedName>
        <fullName evidence="2">Alpha/beta fold hydrolase</fullName>
    </submittedName>
</protein>
<dbReference type="SUPFAM" id="SSF53474">
    <property type="entry name" value="alpha/beta-Hydrolases"/>
    <property type="match status" value="1"/>
</dbReference>
<evidence type="ECO:0000313" key="2">
    <source>
        <dbReference type="EMBL" id="MDO7843412.1"/>
    </source>
</evidence>
<feature type="domain" description="AB hydrolase-1" evidence="1">
    <location>
        <begin position="46"/>
        <end position="135"/>
    </location>
</feature>
<accession>A0ABT9A3U8</accession>
<dbReference type="Proteomes" id="UP001176468">
    <property type="component" value="Unassembled WGS sequence"/>
</dbReference>
<keyword evidence="2" id="KW-0378">Hydrolase</keyword>
<name>A0ABT9A3U8_9SPHN</name>
<evidence type="ECO:0000313" key="3">
    <source>
        <dbReference type="Proteomes" id="UP001176468"/>
    </source>
</evidence>